<dbReference type="Proteomes" id="UP000464495">
    <property type="component" value="Chromosome"/>
</dbReference>
<protein>
    <submittedName>
        <fullName evidence="3">Exopolyphosphatase</fullName>
    </submittedName>
</protein>
<evidence type="ECO:0000259" key="1">
    <source>
        <dbReference type="Pfam" id="PF02541"/>
    </source>
</evidence>
<dbReference type="EMBL" id="CP046620">
    <property type="protein sequence ID" value="QHQ35566.1"/>
    <property type="molecule type" value="Genomic_DNA"/>
</dbReference>
<evidence type="ECO:0000313" key="4">
    <source>
        <dbReference type="Proteomes" id="UP000464495"/>
    </source>
</evidence>
<dbReference type="PANTHER" id="PTHR30005:SF0">
    <property type="entry name" value="RETROGRADE REGULATION PROTEIN 2"/>
    <property type="match status" value="1"/>
</dbReference>
<dbReference type="InterPro" id="IPR043129">
    <property type="entry name" value="ATPase_NBD"/>
</dbReference>
<dbReference type="Gene3D" id="1.10.3210.10">
    <property type="entry name" value="Hypothetical protein af1432"/>
    <property type="match status" value="1"/>
</dbReference>
<proteinExistence type="predicted"/>
<feature type="domain" description="Ppx/GppA phosphatase N-terminal" evidence="1">
    <location>
        <begin position="52"/>
        <end position="322"/>
    </location>
</feature>
<accession>A0A6P1T273</accession>
<evidence type="ECO:0000259" key="2">
    <source>
        <dbReference type="Pfam" id="PF21697"/>
    </source>
</evidence>
<organism evidence="3 4">
    <name type="scientific">Algicella marina</name>
    <dbReference type="NCBI Taxonomy" id="2683284"/>
    <lineage>
        <taxon>Bacteria</taxon>
        <taxon>Pseudomonadati</taxon>
        <taxon>Pseudomonadota</taxon>
        <taxon>Alphaproteobacteria</taxon>
        <taxon>Rhodobacterales</taxon>
        <taxon>Paracoccaceae</taxon>
        <taxon>Algicella</taxon>
    </lineage>
</organism>
<dbReference type="CDD" id="cd24052">
    <property type="entry name" value="ASKHA_NBD_HpPPX-GppA-like"/>
    <property type="match status" value="1"/>
</dbReference>
<dbReference type="InterPro" id="IPR048951">
    <property type="entry name" value="Ppx_C"/>
</dbReference>
<gene>
    <name evidence="3" type="ORF">GO499_10420</name>
</gene>
<dbReference type="PANTHER" id="PTHR30005">
    <property type="entry name" value="EXOPOLYPHOSPHATASE"/>
    <property type="match status" value="1"/>
</dbReference>
<dbReference type="InterPro" id="IPR050273">
    <property type="entry name" value="GppA/Ppx_hydrolase"/>
</dbReference>
<dbReference type="RefSeq" id="WP_161862126.1">
    <property type="nucleotide sequence ID" value="NZ_CP046620.1"/>
</dbReference>
<dbReference type="GO" id="GO:0016462">
    <property type="term" value="F:pyrophosphatase activity"/>
    <property type="evidence" value="ECO:0007669"/>
    <property type="project" value="TreeGrafter"/>
</dbReference>
<dbReference type="SUPFAM" id="SSF109604">
    <property type="entry name" value="HD-domain/PDEase-like"/>
    <property type="match status" value="1"/>
</dbReference>
<dbReference type="SUPFAM" id="SSF53067">
    <property type="entry name" value="Actin-like ATPase domain"/>
    <property type="match status" value="2"/>
</dbReference>
<dbReference type="Pfam" id="PF02541">
    <property type="entry name" value="Ppx-GppA"/>
    <property type="match status" value="1"/>
</dbReference>
<sequence length="516" mass="56580">METLKAESEDDSNDPPVFAPLGTEYINRNVVRRVGVIDVGSNSVRLVVFDGVARSPAYFYNEKILCGLGKGLLDTGKLNPDGVERALAAIRRFTALAKLMHLTRLESVATAAVREASDGKEFCDRVEKETGLTLSIASGAEEGALSAKGVLLGWPRADGVVCDIGGASMELAHLERGEIGHCETSPLGPLKLSGLDETDLKKAIDDGIKGLRKAIPGQHGRIFLVGGSWRAVARLDMERRGYPLKVLHEYRMSREDALETCRWIGTMTVDEMNDLTETSQARLELVPLAARVLPALLKALKVKTVTVSSYGLREGMLYEMMPDNLRERDPLIEASRHMERARARFPGFGDTLFAWLSPLYKGRSAGEQRLIHAACLLHDITWRAHPDYRAEVCFETVTRANLSGLDHEGRIFLGLSILHRYKSSARSHFDPAIIELLSEERQLEAEILGKALRLGAMLTGAAPGALEDTDISLRKGVLRLRLRSNARALAGEVVVKRLETLASRLGVEASLEVGTD</sequence>
<keyword evidence="4" id="KW-1185">Reference proteome</keyword>
<dbReference type="Pfam" id="PF21697">
    <property type="entry name" value="Ppx_C"/>
    <property type="match status" value="1"/>
</dbReference>
<dbReference type="Gene3D" id="3.30.420.40">
    <property type="match status" value="1"/>
</dbReference>
<dbReference type="KEGG" id="amaq:GO499_10420"/>
<reference evidence="3 4" key="1">
    <citation type="submission" date="2019-12" db="EMBL/GenBank/DDBJ databases">
        <title>Complete genome sequence of Algicella marina strain 9Alg 56(T) isolated from the red alga Tichocarpus crinitus.</title>
        <authorList>
            <person name="Kim S.-G."/>
            <person name="Nedashkovskaya O.I."/>
        </authorList>
    </citation>
    <scope>NUCLEOTIDE SEQUENCE [LARGE SCALE GENOMIC DNA]</scope>
    <source>
        <strain evidence="3 4">9Alg 56</strain>
    </source>
</reference>
<feature type="domain" description="Exopolyphosphatase C-terminal" evidence="2">
    <location>
        <begin position="339"/>
        <end position="510"/>
    </location>
</feature>
<dbReference type="Gene3D" id="3.30.420.150">
    <property type="entry name" value="Exopolyphosphatase. Domain 2"/>
    <property type="match status" value="1"/>
</dbReference>
<name>A0A6P1T273_9RHOB</name>
<dbReference type="InterPro" id="IPR003695">
    <property type="entry name" value="Ppx_GppA_N"/>
</dbReference>
<dbReference type="AlphaFoldDB" id="A0A6P1T273"/>
<evidence type="ECO:0000313" key="3">
    <source>
        <dbReference type="EMBL" id="QHQ35566.1"/>
    </source>
</evidence>